<dbReference type="InterPro" id="IPR000847">
    <property type="entry name" value="LysR_HTH_N"/>
</dbReference>
<dbReference type="RefSeq" id="WP_140605448.1">
    <property type="nucleotide sequence ID" value="NZ_SAWY01000040.1"/>
</dbReference>
<dbReference type="InterPro" id="IPR036388">
    <property type="entry name" value="WH-like_DNA-bd_sf"/>
</dbReference>
<dbReference type="AlphaFoldDB" id="A0A502KLL5"/>
<dbReference type="GO" id="GO:0006351">
    <property type="term" value="P:DNA-templated transcription"/>
    <property type="evidence" value="ECO:0007669"/>
    <property type="project" value="TreeGrafter"/>
</dbReference>
<evidence type="ECO:0000313" key="6">
    <source>
        <dbReference type="EMBL" id="TPH12500.1"/>
    </source>
</evidence>
<comment type="caution">
    <text evidence="6">The sequence shown here is derived from an EMBL/GenBank/DDBJ whole genome shotgun (WGS) entry which is preliminary data.</text>
</comment>
<dbReference type="InterPro" id="IPR036390">
    <property type="entry name" value="WH_DNA-bd_sf"/>
</dbReference>
<evidence type="ECO:0000256" key="2">
    <source>
        <dbReference type="ARBA" id="ARBA00023015"/>
    </source>
</evidence>
<sequence>MNWDDLKFFLAVSRCGTISGAAKQFNVQHSTVSRRIKALEHSLGVSLLKRTNNAYELTVQGAKIEQAAKRMESEITCVDGMLVGKEDSLVGPLRITTISSMSSGILMPIFSSFCKTHPHIDLHVASTSEAVSLTNREADIAIRLTNTPPEMLIGKRVVTVASTIYGNIDYLKELSQTSEPFEWIGAKCCHFHDTWTKQSCKEKTHLFSSDDALTILSAVKAGLGVTFLPCFIGDAEPLLARYVEPKADFDLGLWVLIHPELKQNARVVAFKQHLIKAINNIRHTLEGC</sequence>
<keyword evidence="2" id="KW-0805">Transcription regulation</keyword>
<evidence type="ECO:0000256" key="3">
    <source>
        <dbReference type="ARBA" id="ARBA00023125"/>
    </source>
</evidence>
<dbReference type="OrthoDB" id="570111at2"/>
<keyword evidence="7" id="KW-1185">Reference proteome</keyword>
<dbReference type="PANTHER" id="PTHR30537:SF3">
    <property type="entry name" value="TRANSCRIPTIONAL REGULATORY PROTEIN"/>
    <property type="match status" value="1"/>
</dbReference>
<dbReference type="EMBL" id="SAWY01000040">
    <property type="protein sequence ID" value="TPH12500.1"/>
    <property type="molecule type" value="Genomic_DNA"/>
</dbReference>
<name>A0A502KLL5_9GAMM</name>
<reference evidence="6 7" key="1">
    <citation type="submission" date="2019-01" db="EMBL/GenBank/DDBJ databases">
        <title>Litorilituus lipolytica sp. nov., isolated from intertidal sand of the Yellow Sea in China.</title>
        <authorList>
            <person name="Liu A."/>
        </authorList>
    </citation>
    <scope>NUCLEOTIDE SEQUENCE [LARGE SCALE GENOMIC DNA]</scope>
    <source>
        <strain evidence="6 7">RZ04</strain>
    </source>
</reference>
<dbReference type="PANTHER" id="PTHR30537">
    <property type="entry name" value="HTH-TYPE TRANSCRIPTIONAL REGULATOR"/>
    <property type="match status" value="1"/>
</dbReference>
<dbReference type="GO" id="GO:0003700">
    <property type="term" value="F:DNA-binding transcription factor activity"/>
    <property type="evidence" value="ECO:0007669"/>
    <property type="project" value="InterPro"/>
</dbReference>
<dbReference type="Gene3D" id="1.10.10.10">
    <property type="entry name" value="Winged helix-like DNA-binding domain superfamily/Winged helix DNA-binding domain"/>
    <property type="match status" value="1"/>
</dbReference>
<accession>A0A502KLL5</accession>
<evidence type="ECO:0000256" key="1">
    <source>
        <dbReference type="ARBA" id="ARBA00009437"/>
    </source>
</evidence>
<keyword evidence="4" id="KW-0804">Transcription</keyword>
<dbReference type="InterPro" id="IPR005119">
    <property type="entry name" value="LysR_subst-bd"/>
</dbReference>
<feature type="domain" description="HTH lysR-type" evidence="5">
    <location>
        <begin position="1"/>
        <end position="58"/>
    </location>
</feature>
<gene>
    <name evidence="6" type="ORF">EPA86_16240</name>
</gene>
<dbReference type="SUPFAM" id="SSF46785">
    <property type="entry name" value="Winged helix' DNA-binding domain"/>
    <property type="match status" value="1"/>
</dbReference>
<evidence type="ECO:0000259" key="5">
    <source>
        <dbReference type="PROSITE" id="PS50931"/>
    </source>
</evidence>
<organism evidence="6 7">
    <name type="scientific">Litorilituus lipolyticus</name>
    <dbReference type="NCBI Taxonomy" id="2491017"/>
    <lineage>
        <taxon>Bacteria</taxon>
        <taxon>Pseudomonadati</taxon>
        <taxon>Pseudomonadota</taxon>
        <taxon>Gammaproteobacteria</taxon>
        <taxon>Alteromonadales</taxon>
        <taxon>Colwelliaceae</taxon>
        <taxon>Litorilituus</taxon>
    </lineage>
</organism>
<dbReference type="Proteomes" id="UP000315303">
    <property type="component" value="Unassembled WGS sequence"/>
</dbReference>
<evidence type="ECO:0000256" key="4">
    <source>
        <dbReference type="ARBA" id="ARBA00023163"/>
    </source>
</evidence>
<proteinExistence type="inferred from homology"/>
<dbReference type="GO" id="GO:0043565">
    <property type="term" value="F:sequence-specific DNA binding"/>
    <property type="evidence" value="ECO:0007669"/>
    <property type="project" value="TreeGrafter"/>
</dbReference>
<comment type="similarity">
    <text evidence="1">Belongs to the LysR transcriptional regulatory family.</text>
</comment>
<keyword evidence="3" id="KW-0238">DNA-binding</keyword>
<dbReference type="SUPFAM" id="SSF53850">
    <property type="entry name" value="Periplasmic binding protein-like II"/>
    <property type="match status" value="1"/>
</dbReference>
<dbReference type="Pfam" id="PF03466">
    <property type="entry name" value="LysR_substrate"/>
    <property type="match status" value="1"/>
</dbReference>
<dbReference type="InterPro" id="IPR058163">
    <property type="entry name" value="LysR-type_TF_proteobact-type"/>
</dbReference>
<dbReference type="Gene3D" id="3.40.190.290">
    <property type="match status" value="1"/>
</dbReference>
<evidence type="ECO:0000313" key="7">
    <source>
        <dbReference type="Proteomes" id="UP000315303"/>
    </source>
</evidence>
<dbReference type="Pfam" id="PF00126">
    <property type="entry name" value="HTH_1"/>
    <property type="match status" value="1"/>
</dbReference>
<dbReference type="PROSITE" id="PS50931">
    <property type="entry name" value="HTH_LYSR"/>
    <property type="match status" value="1"/>
</dbReference>
<protein>
    <submittedName>
        <fullName evidence="6">LysR family transcriptional regulator</fullName>
    </submittedName>
</protein>